<proteinExistence type="predicted"/>
<reference evidence="3" key="1">
    <citation type="submission" date="2016-10" db="EMBL/GenBank/DDBJ databases">
        <authorList>
            <person name="Varghese N."/>
            <person name="Submissions S."/>
        </authorList>
    </citation>
    <scope>NUCLEOTIDE SEQUENCE [LARGE SCALE GENOMIC DNA]</scope>
    <source>
        <strain evidence="3">DSM 44718</strain>
    </source>
</reference>
<evidence type="ECO:0000313" key="2">
    <source>
        <dbReference type="EMBL" id="SDZ64918.1"/>
    </source>
</evidence>
<dbReference type="Proteomes" id="UP000199632">
    <property type="component" value="Unassembled WGS sequence"/>
</dbReference>
<keyword evidence="3" id="KW-1185">Reference proteome</keyword>
<accession>A0A1H3URF1</accession>
<feature type="region of interest" description="Disordered" evidence="1">
    <location>
        <begin position="1"/>
        <end position="22"/>
    </location>
</feature>
<dbReference type="EMBL" id="FNQB01000005">
    <property type="protein sequence ID" value="SDZ64918.1"/>
    <property type="molecule type" value="Genomic_DNA"/>
</dbReference>
<protein>
    <submittedName>
        <fullName evidence="2">Uncharacterized protein</fullName>
    </submittedName>
</protein>
<name>A0A1H3URF1_9ACTN</name>
<feature type="compositionally biased region" description="Polar residues" evidence="1">
    <location>
        <begin position="34"/>
        <end position="46"/>
    </location>
</feature>
<evidence type="ECO:0000313" key="3">
    <source>
        <dbReference type="Proteomes" id="UP000199632"/>
    </source>
</evidence>
<organism evidence="2 3">
    <name type="scientific">Asanoa ishikariensis</name>
    <dbReference type="NCBI Taxonomy" id="137265"/>
    <lineage>
        <taxon>Bacteria</taxon>
        <taxon>Bacillati</taxon>
        <taxon>Actinomycetota</taxon>
        <taxon>Actinomycetes</taxon>
        <taxon>Micromonosporales</taxon>
        <taxon>Micromonosporaceae</taxon>
        <taxon>Asanoa</taxon>
    </lineage>
</organism>
<sequence length="66" mass="7171">MPQAEALGLGREQRKEGGEVKTASWHSILSSVHHNETRCNTGNNIEPENRRSGTGGKPLCRECAAL</sequence>
<dbReference type="STRING" id="137265.SAMN05421684_7874"/>
<feature type="region of interest" description="Disordered" evidence="1">
    <location>
        <begin position="34"/>
        <end position="57"/>
    </location>
</feature>
<gene>
    <name evidence="2" type="ORF">SAMN05421684_7874</name>
</gene>
<evidence type="ECO:0000256" key="1">
    <source>
        <dbReference type="SAM" id="MobiDB-lite"/>
    </source>
</evidence>
<dbReference type="AlphaFoldDB" id="A0A1H3URF1"/>